<proteinExistence type="predicted"/>
<reference evidence="1 2" key="1">
    <citation type="submission" date="2020-10" db="EMBL/GenBank/DDBJ databases">
        <title>Connecting structure to function with the recovery of over 1000 high-quality activated sludge metagenome-assembled genomes encoding full-length rRNA genes using long-read sequencing.</title>
        <authorList>
            <person name="Singleton C.M."/>
            <person name="Petriglieri F."/>
            <person name="Kristensen J.M."/>
            <person name="Kirkegaard R.H."/>
            <person name="Michaelsen T.Y."/>
            <person name="Andersen M.H."/>
            <person name="Karst S.M."/>
            <person name="Dueholm M.S."/>
            <person name="Nielsen P.H."/>
            <person name="Albertsen M."/>
        </authorList>
    </citation>
    <scope>NUCLEOTIDE SEQUENCE [LARGE SCALE GENOMIC DNA]</scope>
    <source>
        <strain evidence="1">EsbW_18-Q3-R4-48_BATAC.285</strain>
    </source>
</reference>
<comment type="caution">
    <text evidence="1">The sequence shown here is derived from an EMBL/GenBank/DDBJ whole genome shotgun (WGS) entry which is preliminary data.</text>
</comment>
<accession>A0A935PZ95</accession>
<dbReference type="EMBL" id="JADJMH010000016">
    <property type="protein sequence ID" value="MBK7676135.1"/>
    <property type="molecule type" value="Genomic_DNA"/>
</dbReference>
<evidence type="ECO:0000313" key="1">
    <source>
        <dbReference type="EMBL" id="MBK7676135.1"/>
    </source>
</evidence>
<sequence length="710" mass="74120">MSSMPDHAIPLRSARDRLIDLLGIGDTYPLTDLHVVADPPKVPYGGTASIQLENAQAGVSYQLCDPEGNSLGDKFKSDGADTTLGIETPAVLENVTYRILASKQGAAGSTLPAQSPRFLNETAPVKVGIDTSLAISILAAQVLDGTLSDPKPSDARIVPYGCSVEVQVDKTQEGVQYSLLGLIVDEQEGTESKPGDLGAVSLQTGPMTEDAVIRVRATKTFPASANRPDESDLLETRLHLKVLANPGLAVSADPQPIVDYRHGAAIKIADTQGSVFYRAYLRRIPDADFVHGDAGGADLATVPVPGWPDVQVQKPPPTAPSAWRTWQTPVGYVALGDGPVPGTGGDLRLAIPSLTDDSLIIVQALKEHRVDADSPDSAIITSAVHLNQAAALLVRPDPERVLTLRVPLIGAQTGDSLQVAGGQLGVFYHFRPSPAGDDFPLPAYFHQRDEHDVTQNKGVDQLGVEIDLALATDLQPPLAVGADLARAFPRLPLLDITPLPAGTSLACRAVKAQTKVEVAMAQLAQLAAVPAIRADQAVIDYGSSTKIVIPDSQPEDQYQVTLAGGAVRPALTGNHGELVISSEPLNADAACEVVVSSVVEQGIRVERVVAVQVLVRPNAALPVSATADTVALNAGSQIVVEQSQRGIDYQLLSGQAAIGPPLPGNGASIVLPTGPITADTTFSVTAARADKPEIAVVLAAQATVKLKSGA</sequence>
<name>A0A935PZ95_9PROT</name>
<dbReference type="AlphaFoldDB" id="A0A935PZ95"/>
<protein>
    <submittedName>
        <fullName evidence="1">Uncharacterized protein</fullName>
    </submittedName>
</protein>
<gene>
    <name evidence="1" type="ORF">IPJ27_16060</name>
</gene>
<dbReference type="Proteomes" id="UP000697998">
    <property type="component" value="Unassembled WGS sequence"/>
</dbReference>
<organism evidence="1 2">
    <name type="scientific">Candidatus Accumulibacter proximus</name>
    <dbReference type="NCBI Taxonomy" id="2954385"/>
    <lineage>
        <taxon>Bacteria</taxon>
        <taxon>Pseudomonadati</taxon>
        <taxon>Pseudomonadota</taxon>
        <taxon>Betaproteobacteria</taxon>
        <taxon>Candidatus Accumulibacter</taxon>
    </lineage>
</organism>
<evidence type="ECO:0000313" key="2">
    <source>
        <dbReference type="Proteomes" id="UP000697998"/>
    </source>
</evidence>